<accession>A0ACC1YM63</accession>
<sequence length="227" mass="25980">MVGALSVVGSSVMDSHAGPCLCLDALPTGVKAGGGELVLRRNSVKRKKVSRSGGGKSLELGSSFVHSWYDWRVSSKVISSKVDRSLGKQQRKDQRFLIVSELGGQYEESFEDVKMQILNYFTYKAVRTVLNQLYEMNPTKYRWFYDFVATNKPGDGKRFIRILGKERQDLAERVMITRLHLYGKWVKKCDHAQIYQEISDENLELMRERLMETVIWPSDDTNTEKIG</sequence>
<evidence type="ECO:0000313" key="2">
    <source>
        <dbReference type="Proteomes" id="UP001164539"/>
    </source>
</evidence>
<reference evidence="1 2" key="1">
    <citation type="journal article" date="2023" name="Science">
        <title>Complex scaffold remodeling in plant triterpene biosynthesis.</title>
        <authorList>
            <person name="De La Pena R."/>
            <person name="Hodgson H."/>
            <person name="Liu J.C."/>
            <person name="Stephenson M.J."/>
            <person name="Martin A.C."/>
            <person name="Owen C."/>
            <person name="Harkess A."/>
            <person name="Leebens-Mack J."/>
            <person name="Jimenez L.E."/>
            <person name="Osbourn A."/>
            <person name="Sattely E.S."/>
        </authorList>
    </citation>
    <scope>NUCLEOTIDE SEQUENCE [LARGE SCALE GENOMIC DNA]</scope>
    <source>
        <strain evidence="2">cv. JPN11</strain>
        <tissue evidence="1">Leaf</tissue>
    </source>
</reference>
<gene>
    <name evidence="1" type="ORF">OWV82_003284</name>
</gene>
<proteinExistence type="predicted"/>
<dbReference type="Proteomes" id="UP001164539">
    <property type="component" value="Chromosome 2"/>
</dbReference>
<name>A0ACC1YM63_MELAZ</name>
<evidence type="ECO:0000313" key="1">
    <source>
        <dbReference type="EMBL" id="KAJ4724277.1"/>
    </source>
</evidence>
<keyword evidence="2" id="KW-1185">Reference proteome</keyword>
<organism evidence="1 2">
    <name type="scientific">Melia azedarach</name>
    <name type="common">Chinaberry tree</name>
    <dbReference type="NCBI Taxonomy" id="155640"/>
    <lineage>
        <taxon>Eukaryota</taxon>
        <taxon>Viridiplantae</taxon>
        <taxon>Streptophyta</taxon>
        <taxon>Embryophyta</taxon>
        <taxon>Tracheophyta</taxon>
        <taxon>Spermatophyta</taxon>
        <taxon>Magnoliopsida</taxon>
        <taxon>eudicotyledons</taxon>
        <taxon>Gunneridae</taxon>
        <taxon>Pentapetalae</taxon>
        <taxon>rosids</taxon>
        <taxon>malvids</taxon>
        <taxon>Sapindales</taxon>
        <taxon>Meliaceae</taxon>
        <taxon>Melia</taxon>
    </lineage>
</organism>
<dbReference type="EMBL" id="CM051395">
    <property type="protein sequence ID" value="KAJ4724277.1"/>
    <property type="molecule type" value="Genomic_DNA"/>
</dbReference>
<comment type="caution">
    <text evidence="1">The sequence shown here is derived from an EMBL/GenBank/DDBJ whole genome shotgun (WGS) entry which is preliminary data.</text>
</comment>
<protein>
    <submittedName>
        <fullName evidence="1">Chaperonin-like RbcX</fullName>
    </submittedName>
</protein>